<dbReference type="GO" id="GO:0005886">
    <property type="term" value="C:plasma membrane"/>
    <property type="evidence" value="ECO:0007669"/>
    <property type="project" value="UniProtKB-SubCell"/>
</dbReference>
<sequence length="392" mass="46305">MRNNPRFISTIQKLVMILVGKWFKNFNNQTLTAVYKTYSFFIEWFFFFMTQNILLSIIIFRNCPERAAELFCYYIQYLNSNICSLLSKRKNMRRIFNLIFEHDERMTTASNVYTKYTNLNKKSAMFFFTSSMFVAIYWYITTFKISLSTTENDTTCVVQKGISYQLWYPFDMYNKCYPLTLTLDILLFFTAILTHIYNKITPVSVFIFALGQLKALQQRLRQIEERSSDMVQEQNMEFVVKEIIECIKMHQKIISLMSLIESACKEIVLIGFFTNSLEIAAFIVYVLTSNIFIRMVVSAAISALVCFQLFLTFWFANEILVESVAISDIIYYETNWINFDKKAKQLLRMMMARAQKPLCINLPALGYMSMEIFKRIMKLCYSIVTFVKTIYL</sequence>
<dbReference type="PANTHER" id="PTHR21137">
    <property type="entry name" value="ODORANT RECEPTOR"/>
    <property type="match status" value="1"/>
</dbReference>
<dbReference type="GO" id="GO:0007165">
    <property type="term" value="P:signal transduction"/>
    <property type="evidence" value="ECO:0007669"/>
    <property type="project" value="UniProtKB-KW"/>
</dbReference>
<evidence type="ECO:0000256" key="4">
    <source>
        <dbReference type="ARBA" id="ARBA00022692"/>
    </source>
</evidence>
<dbReference type="Proteomes" id="UP001159042">
    <property type="component" value="Unassembled WGS sequence"/>
</dbReference>
<evidence type="ECO:0000256" key="11">
    <source>
        <dbReference type="SAM" id="Coils"/>
    </source>
</evidence>
<protein>
    <recommendedName>
        <fullName evidence="10">Odorant receptor</fullName>
    </recommendedName>
</protein>
<keyword evidence="5 10" id="KW-0552">Olfaction</keyword>
<comment type="similarity">
    <text evidence="10">Belongs to the insect chemoreceptor superfamily. Heteromeric odorant receptor channel (TC 1.A.69) family.</text>
</comment>
<evidence type="ECO:0000313" key="13">
    <source>
        <dbReference type="Proteomes" id="UP001159042"/>
    </source>
</evidence>
<feature type="transmembrane region" description="Helical" evidence="10">
    <location>
        <begin position="291"/>
        <end position="316"/>
    </location>
</feature>
<evidence type="ECO:0000256" key="7">
    <source>
        <dbReference type="ARBA" id="ARBA00023136"/>
    </source>
</evidence>
<evidence type="ECO:0000256" key="1">
    <source>
        <dbReference type="ARBA" id="ARBA00004651"/>
    </source>
</evidence>
<keyword evidence="6 10" id="KW-1133">Transmembrane helix</keyword>
<reference evidence="12 13" key="1">
    <citation type="journal article" date="2023" name="Insect Mol. Biol.">
        <title>Genome sequencing provides insights into the evolution of gene families encoding plant cell wall-degrading enzymes in longhorned beetles.</title>
        <authorList>
            <person name="Shin N.R."/>
            <person name="Okamura Y."/>
            <person name="Kirsch R."/>
            <person name="Pauchet Y."/>
        </authorList>
    </citation>
    <scope>NUCLEOTIDE SEQUENCE [LARGE SCALE GENOMIC DNA]</scope>
    <source>
        <strain evidence="12">EAD_L_NR</strain>
    </source>
</reference>
<dbReference type="InterPro" id="IPR004117">
    <property type="entry name" value="7tm6_olfct_rcpt"/>
</dbReference>
<keyword evidence="2" id="KW-1003">Cell membrane</keyword>
<keyword evidence="9 10" id="KW-0807">Transducer</keyword>
<evidence type="ECO:0000313" key="12">
    <source>
        <dbReference type="EMBL" id="KAJ8924744.1"/>
    </source>
</evidence>
<evidence type="ECO:0000256" key="5">
    <source>
        <dbReference type="ARBA" id="ARBA00022725"/>
    </source>
</evidence>
<feature type="transmembrane region" description="Helical" evidence="10">
    <location>
        <begin position="123"/>
        <end position="140"/>
    </location>
</feature>
<evidence type="ECO:0000256" key="9">
    <source>
        <dbReference type="ARBA" id="ARBA00023224"/>
    </source>
</evidence>
<keyword evidence="7 10" id="KW-0472">Membrane</keyword>
<evidence type="ECO:0000256" key="3">
    <source>
        <dbReference type="ARBA" id="ARBA00022606"/>
    </source>
</evidence>
<gene>
    <name evidence="12" type="ORF">NQ315_000897</name>
</gene>
<comment type="caution">
    <text evidence="12">The sequence shown here is derived from an EMBL/GenBank/DDBJ whole genome shotgun (WGS) entry which is preliminary data.</text>
</comment>
<feature type="coiled-coil region" evidence="11">
    <location>
        <begin position="206"/>
        <end position="233"/>
    </location>
</feature>
<feature type="transmembrane region" description="Helical" evidence="10">
    <location>
        <begin position="38"/>
        <end position="60"/>
    </location>
</feature>
<accession>A0AAV8WDQ3</accession>
<comment type="subcellular location">
    <subcellularLocation>
        <location evidence="1 10">Cell membrane</location>
        <topology evidence="1 10">Multi-pass membrane protein</topology>
    </subcellularLocation>
</comment>
<evidence type="ECO:0000256" key="8">
    <source>
        <dbReference type="ARBA" id="ARBA00023170"/>
    </source>
</evidence>
<dbReference type="AlphaFoldDB" id="A0AAV8WDQ3"/>
<organism evidence="12 13">
    <name type="scientific">Exocentrus adspersus</name>
    <dbReference type="NCBI Taxonomy" id="1586481"/>
    <lineage>
        <taxon>Eukaryota</taxon>
        <taxon>Metazoa</taxon>
        <taxon>Ecdysozoa</taxon>
        <taxon>Arthropoda</taxon>
        <taxon>Hexapoda</taxon>
        <taxon>Insecta</taxon>
        <taxon>Pterygota</taxon>
        <taxon>Neoptera</taxon>
        <taxon>Endopterygota</taxon>
        <taxon>Coleoptera</taxon>
        <taxon>Polyphaga</taxon>
        <taxon>Cucujiformia</taxon>
        <taxon>Chrysomeloidea</taxon>
        <taxon>Cerambycidae</taxon>
        <taxon>Lamiinae</taxon>
        <taxon>Acanthocinini</taxon>
        <taxon>Exocentrus</taxon>
    </lineage>
</organism>
<keyword evidence="13" id="KW-1185">Reference proteome</keyword>
<dbReference type="PANTHER" id="PTHR21137:SF35">
    <property type="entry name" value="ODORANT RECEPTOR 19A-RELATED"/>
    <property type="match status" value="1"/>
</dbReference>
<comment type="caution">
    <text evidence="10">Lacks conserved residue(s) required for the propagation of feature annotation.</text>
</comment>
<evidence type="ECO:0000256" key="6">
    <source>
        <dbReference type="ARBA" id="ARBA00022989"/>
    </source>
</evidence>
<dbReference type="GO" id="GO:0005549">
    <property type="term" value="F:odorant binding"/>
    <property type="evidence" value="ECO:0007669"/>
    <property type="project" value="InterPro"/>
</dbReference>
<evidence type="ECO:0000256" key="10">
    <source>
        <dbReference type="RuleBase" id="RU351113"/>
    </source>
</evidence>
<proteinExistence type="inferred from homology"/>
<feature type="transmembrane region" description="Helical" evidence="10">
    <location>
        <begin position="177"/>
        <end position="197"/>
    </location>
</feature>
<dbReference type="EMBL" id="JANEYG010000002">
    <property type="protein sequence ID" value="KAJ8924744.1"/>
    <property type="molecule type" value="Genomic_DNA"/>
</dbReference>
<keyword evidence="4 10" id="KW-0812">Transmembrane</keyword>
<feature type="transmembrane region" description="Helical" evidence="10">
    <location>
        <begin position="267"/>
        <end position="285"/>
    </location>
</feature>
<dbReference type="GO" id="GO:0004984">
    <property type="term" value="F:olfactory receptor activity"/>
    <property type="evidence" value="ECO:0007669"/>
    <property type="project" value="InterPro"/>
</dbReference>
<evidence type="ECO:0000256" key="2">
    <source>
        <dbReference type="ARBA" id="ARBA00022475"/>
    </source>
</evidence>
<name>A0AAV8WDQ3_9CUCU</name>
<keyword evidence="3 10" id="KW-0716">Sensory transduction</keyword>
<dbReference type="Pfam" id="PF02949">
    <property type="entry name" value="7tm_6"/>
    <property type="match status" value="1"/>
</dbReference>
<keyword evidence="8 10" id="KW-0675">Receptor</keyword>
<keyword evidence="11" id="KW-0175">Coiled coil</keyword>